<comment type="cofactor">
    <cofactor evidence="1">
        <name>Zn(2+)</name>
        <dbReference type="ChEBI" id="CHEBI:29105"/>
    </cofactor>
</comment>
<dbReference type="PROSITE" id="PS51747">
    <property type="entry name" value="CYT_DCMP_DEAMINASES_2"/>
    <property type="match status" value="1"/>
</dbReference>
<reference evidence="7 8" key="1">
    <citation type="submission" date="2023-04" db="EMBL/GenBank/DDBJ databases">
        <title>A novel bacteria isolated from coastal sediment.</title>
        <authorList>
            <person name="Liu X.-J."/>
            <person name="Du Z.-J."/>
        </authorList>
    </citation>
    <scope>NUCLEOTIDE SEQUENCE [LARGE SCALE GENOMIC DNA]</scope>
    <source>
        <strain evidence="7 8">SDUM461004</strain>
    </source>
</reference>
<dbReference type="SUPFAM" id="SSF53927">
    <property type="entry name" value="Cytidine deaminase-like"/>
    <property type="match status" value="1"/>
</dbReference>
<evidence type="ECO:0000256" key="3">
    <source>
        <dbReference type="ARBA" id="ARBA00022723"/>
    </source>
</evidence>
<evidence type="ECO:0000256" key="1">
    <source>
        <dbReference type="ARBA" id="ARBA00001947"/>
    </source>
</evidence>
<dbReference type="InterPro" id="IPR002125">
    <property type="entry name" value="CMP_dCMP_dom"/>
</dbReference>
<feature type="domain" description="CMP/dCMP-type deaminase" evidence="6">
    <location>
        <begin position="28"/>
        <end position="155"/>
    </location>
</feature>
<keyword evidence="5" id="KW-0862">Zinc</keyword>
<dbReference type="InterPro" id="IPR015517">
    <property type="entry name" value="dCMP_deaminase-rel"/>
</dbReference>
<dbReference type="PROSITE" id="PS00903">
    <property type="entry name" value="CYT_DCMP_DEAMINASES_1"/>
    <property type="match status" value="1"/>
</dbReference>
<sequence>MTKSSHNRDAVMLDQLESLTQSWTERPSWDAYFMATALLMASRSSCERLNVGCVIVSGGAQKNRIVAAGYNGFLPGASHTSRMRDGHEQATVHAEQNAISDAARRGVSLEGATIYITHFPCINCAKILAAAGIHCIKYHRDYRNDDLVKDILAESGVELIQL</sequence>
<evidence type="ECO:0000313" key="7">
    <source>
        <dbReference type="EMBL" id="MDQ8195190.1"/>
    </source>
</evidence>
<dbReference type="InterPro" id="IPR016193">
    <property type="entry name" value="Cytidine_deaminase-like"/>
</dbReference>
<keyword evidence="8" id="KW-1185">Reference proteome</keyword>
<accession>A0ABU1AMW2</accession>
<organism evidence="7 8">
    <name type="scientific">Thalassobacterium sedimentorum</name>
    <dbReference type="NCBI Taxonomy" id="3041258"/>
    <lineage>
        <taxon>Bacteria</taxon>
        <taxon>Pseudomonadati</taxon>
        <taxon>Verrucomicrobiota</taxon>
        <taxon>Opitutia</taxon>
        <taxon>Puniceicoccales</taxon>
        <taxon>Coraliomargaritaceae</taxon>
        <taxon>Thalassobacterium</taxon>
    </lineage>
</organism>
<dbReference type="InterPro" id="IPR016473">
    <property type="entry name" value="dCMP_deaminase"/>
</dbReference>
<dbReference type="PIRSF" id="PIRSF006019">
    <property type="entry name" value="dCMP_deaminase"/>
    <property type="match status" value="1"/>
</dbReference>
<gene>
    <name evidence="7" type="ORF">QEH59_12190</name>
</gene>
<comment type="similarity">
    <text evidence="2">Belongs to the cytidine and deoxycytidylate deaminase family.</text>
</comment>
<evidence type="ECO:0000259" key="6">
    <source>
        <dbReference type="PROSITE" id="PS51747"/>
    </source>
</evidence>
<dbReference type="Gene3D" id="3.40.140.10">
    <property type="entry name" value="Cytidine Deaminase, domain 2"/>
    <property type="match status" value="1"/>
</dbReference>
<dbReference type="Proteomes" id="UP001243717">
    <property type="component" value="Unassembled WGS sequence"/>
</dbReference>
<dbReference type="Pfam" id="PF00383">
    <property type="entry name" value="dCMP_cyt_deam_1"/>
    <property type="match status" value="1"/>
</dbReference>
<comment type="caution">
    <text evidence="7">The sequence shown here is derived from an EMBL/GenBank/DDBJ whole genome shotgun (WGS) entry which is preliminary data.</text>
</comment>
<keyword evidence="3" id="KW-0479">Metal-binding</keyword>
<evidence type="ECO:0000256" key="2">
    <source>
        <dbReference type="ARBA" id="ARBA00006576"/>
    </source>
</evidence>
<dbReference type="InterPro" id="IPR035105">
    <property type="entry name" value="Deoxycytidylate_deaminase_dom"/>
</dbReference>
<dbReference type="EMBL" id="JARXIC010000020">
    <property type="protein sequence ID" value="MDQ8195190.1"/>
    <property type="molecule type" value="Genomic_DNA"/>
</dbReference>
<protein>
    <submittedName>
        <fullName evidence="7">Cytidine/deoxycytidylate deaminase family protein</fullName>
    </submittedName>
</protein>
<evidence type="ECO:0000256" key="5">
    <source>
        <dbReference type="ARBA" id="ARBA00022833"/>
    </source>
</evidence>
<proteinExistence type="inferred from homology"/>
<evidence type="ECO:0000256" key="4">
    <source>
        <dbReference type="ARBA" id="ARBA00022801"/>
    </source>
</evidence>
<dbReference type="PANTHER" id="PTHR11086:SF18">
    <property type="entry name" value="DEOXYCYTIDYLATE DEAMINASE"/>
    <property type="match status" value="1"/>
</dbReference>
<dbReference type="CDD" id="cd01286">
    <property type="entry name" value="deoxycytidylate_deaminase"/>
    <property type="match status" value="1"/>
</dbReference>
<keyword evidence="4" id="KW-0378">Hydrolase</keyword>
<name>A0ABU1AMW2_9BACT</name>
<evidence type="ECO:0000313" key="8">
    <source>
        <dbReference type="Proteomes" id="UP001243717"/>
    </source>
</evidence>
<dbReference type="InterPro" id="IPR016192">
    <property type="entry name" value="APOBEC/CMP_deaminase_Zn-bd"/>
</dbReference>
<dbReference type="PANTHER" id="PTHR11086">
    <property type="entry name" value="DEOXYCYTIDYLATE DEAMINASE-RELATED"/>
    <property type="match status" value="1"/>
</dbReference>